<evidence type="ECO:0000313" key="13">
    <source>
        <dbReference type="Proteomes" id="UP000031516"/>
    </source>
</evidence>
<dbReference type="InterPro" id="IPR017998">
    <property type="entry name" value="Chaperone_TCP-1"/>
</dbReference>
<dbReference type="InterPro" id="IPR027410">
    <property type="entry name" value="TCP-1-like_intermed_sf"/>
</dbReference>
<dbReference type="SUPFAM" id="SSF81296">
    <property type="entry name" value="E set domains"/>
    <property type="match status" value="1"/>
</dbReference>
<evidence type="ECO:0000256" key="9">
    <source>
        <dbReference type="RuleBase" id="RU004187"/>
    </source>
</evidence>
<dbReference type="OrthoDB" id="10248520at2759"/>
<dbReference type="Pfam" id="PF00339">
    <property type="entry name" value="Arrestin_N"/>
    <property type="match status" value="1"/>
</dbReference>
<feature type="compositionally biased region" description="Polar residues" evidence="10">
    <location>
        <begin position="224"/>
        <end position="234"/>
    </location>
</feature>
<accession>A0A0A8L2K5</accession>
<dbReference type="NCBIfam" id="TIGR02341">
    <property type="entry name" value="chap_CCT_beta"/>
    <property type="match status" value="1"/>
</dbReference>
<keyword evidence="13" id="KW-1185">Reference proteome</keyword>
<name>A0A0A8L2K5_9SACH</name>
<dbReference type="GO" id="GO:0005832">
    <property type="term" value="C:chaperonin-containing T-complex"/>
    <property type="evidence" value="ECO:0007669"/>
    <property type="project" value="InterPro"/>
</dbReference>
<dbReference type="Gene3D" id="3.30.260.10">
    <property type="entry name" value="TCP-1-like chaperonin intermediate domain"/>
    <property type="match status" value="1"/>
</dbReference>
<dbReference type="InterPro" id="IPR002194">
    <property type="entry name" value="Chaperonin_TCP-1_CS"/>
</dbReference>
<dbReference type="Gene3D" id="1.10.560.10">
    <property type="entry name" value="GroEL-like equatorial domain"/>
    <property type="match status" value="2"/>
</dbReference>
<proteinExistence type="inferred from homology"/>
<evidence type="ECO:0000256" key="2">
    <source>
        <dbReference type="ARBA" id="ARBA00008020"/>
    </source>
</evidence>
<keyword evidence="5 9" id="KW-0067">ATP-binding</keyword>
<dbReference type="PROSITE" id="PS00750">
    <property type="entry name" value="TCP1_1"/>
    <property type="match status" value="1"/>
</dbReference>
<evidence type="ECO:0000256" key="4">
    <source>
        <dbReference type="ARBA" id="ARBA00022741"/>
    </source>
</evidence>
<feature type="region of interest" description="Disordered" evidence="10">
    <location>
        <begin position="223"/>
        <end position="263"/>
    </location>
</feature>
<dbReference type="FunFam" id="1.10.560.10:FF:000017">
    <property type="entry name" value="T-complex protein 1 subunit eta"/>
    <property type="match status" value="1"/>
</dbReference>
<dbReference type="InterPro" id="IPR002423">
    <property type="entry name" value="Cpn60/GroEL/TCP-1"/>
</dbReference>
<dbReference type="PANTHER" id="PTHR11353">
    <property type="entry name" value="CHAPERONIN"/>
    <property type="match status" value="1"/>
</dbReference>
<evidence type="ECO:0000256" key="6">
    <source>
        <dbReference type="ARBA" id="ARBA00023186"/>
    </source>
</evidence>
<dbReference type="InterPro" id="IPR014756">
    <property type="entry name" value="Ig_E-set"/>
</dbReference>
<dbReference type="SUPFAM" id="SSF54849">
    <property type="entry name" value="GroEL-intermediate domain like"/>
    <property type="match status" value="1"/>
</dbReference>
<dbReference type="InterPro" id="IPR014752">
    <property type="entry name" value="Arrestin-like_C"/>
</dbReference>
<comment type="function">
    <text evidence="7">Molecular chaperone; assists the folding of proteins upon ATP hydrolysis. Known to play a role, in vitro, in the folding of actin and tubulin. In yeast may play a role in mitotic spindle formation.</text>
</comment>
<dbReference type="SUPFAM" id="SSF48592">
    <property type="entry name" value="GroEL equatorial domain-like"/>
    <property type="match status" value="1"/>
</dbReference>
<dbReference type="SUPFAM" id="SSF52029">
    <property type="entry name" value="GroEL apical domain-like"/>
    <property type="match status" value="1"/>
</dbReference>
<keyword evidence="6 9" id="KW-0143">Chaperone</keyword>
<evidence type="ECO:0000256" key="3">
    <source>
        <dbReference type="ARBA" id="ARBA00022490"/>
    </source>
</evidence>
<gene>
    <name evidence="12" type="ORF">KLDO_g1534</name>
</gene>
<dbReference type="InterPro" id="IPR011022">
    <property type="entry name" value="Arrestin_C-like"/>
</dbReference>
<dbReference type="GO" id="GO:0140662">
    <property type="term" value="F:ATP-dependent protein folding chaperone"/>
    <property type="evidence" value="ECO:0007669"/>
    <property type="project" value="InterPro"/>
</dbReference>
<dbReference type="Pfam" id="PF00118">
    <property type="entry name" value="Cpn60_TCP1"/>
    <property type="match status" value="2"/>
</dbReference>
<dbReference type="Proteomes" id="UP000031516">
    <property type="component" value="Unassembled WGS sequence"/>
</dbReference>
<evidence type="ECO:0000256" key="5">
    <source>
        <dbReference type="ARBA" id="ARBA00022840"/>
    </source>
</evidence>
<comment type="subcellular location">
    <subcellularLocation>
        <location evidence="1">Cytoplasm</location>
    </subcellularLocation>
</comment>
<protein>
    <recommendedName>
        <fullName evidence="8">CCT-beta</fullName>
    </recommendedName>
</protein>
<organism evidence="12 13">
    <name type="scientific">Kluyveromyces dobzhanskii CBS 2104</name>
    <dbReference type="NCBI Taxonomy" id="1427455"/>
    <lineage>
        <taxon>Eukaryota</taxon>
        <taxon>Fungi</taxon>
        <taxon>Dikarya</taxon>
        <taxon>Ascomycota</taxon>
        <taxon>Saccharomycotina</taxon>
        <taxon>Saccharomycetes</taxon>
        <taxon>Saccharomycetales</taxon>
        <taxon>Saccharomycetaceae</taxon>
        <taxon>Kluyveromyces</taxon>
    </lineage>
</organism>
<dbReference type="Gene3D" id="3.50.7.10">
    <property type="entry name" value="GroEL"/>
    <property type="match status" value="1"/>
</dbReference>
<keyword evidence="4 9" id="KW-0547">Nucleotide-binding</keyword>
<feature type="compositionally biased region" description="Low complexity" evidence="10">
    <location>
        <begin position="237"/>
        <end position="259"/>
    </location>
</feature>
<comment type="similarity">
    <text evidence="2 9">Belongs to the TCP-1 chaperonin family.</text>
</comment>
<dbReference type="GO" id="GO:0005524">
    <property type="term" value="F:ATP binding"/>
    <property type="evidence" value="ECO:0007669"/>
    <property type="project" value="UniProtKB-KW"/>
</dbReference>
<dbReference type="GO" id="GO:0016887">
    <property type="term" value="F:ATP hydrolysis activity"/>
    <property type="evidence" value="ECO:0007669"/>
    <property type="project" value="InterPro"/>
</dbReference>
<dbReference type="PROSITE" id="PS00995">
    <property type="entry name" value="TCP1_3"/>
    <property type="match status" value="1"/>
</dbReference>
<sequence length="1082" mass="118969">MGLFNKILKSNDRAERGSSSGVVVNGSETGSIVGSGSIFKHSALKSSVVEFQVDFDDVHRVWKPNETITGTVKLRLRRDIPDVWIRLSHVGECQLLSNNPMTSSSQKPKCTDTVFCKSTNLYGSEQAPLHLTTGEHKFPFSCKIANKNVVSSIEFKKGAIKYWVQSELHSQRSPPIICKQRYQLVVPLDVSQLPKPEVKTVVLQSPNSGSTGSHMKRFIAAGSADQQDGSSFLTRKTGGSSNVTNGSSSSNNSGNSNTSEPVDSKTVKISVEIPCLGYTVGEEIPVKVNVSHYKQYSNPAGIISTLVRICRVSANRNSEQIETFRKDICQSVAPLYTDPETHECSVNLRLKVPLDTFPTLDLKNKFFTFQYYVEILANLSRKNLVYTESNRLVGGQEASDIPMKSNKFAIVPKLWSADDVTSEENDSVTFFQDLINVDRLKRLRNVTGMSIEVVIGTHREKHEPESPISPRFDSHTLNMAPGDVEQFYPNYAEAASPINQAYDYLLHSHSQPPSSTNILAESDMALHYPIDPVPSYSRKLEGFNRTPIPDVVDDKQELEQLRLKELESEPPIELQIIDHTIAMSIPIFGDQVTEERAENARMSAFVGAIAVGDLVKTTLGPKGMDKLLQSASNSSCMVTNDGATILKSIPLDNPAAKVLVNISKVQDDEVGDGTTSVTVLSAELLREAEKLVEQGRIHPQTIIEGFRIASAAALSALEKAADKVHFSKLATDAILRLKGSTNLEHVQIIKIIGGKLSDSFLDEGFILQKKFGNNQPKRLENAKILIANTSLDTDKVKIFGTKFKVDSTSKLAELEKAEREKMKKKIEKIANFNINTFINRQLIYDYPEQMFTDLGINSIEHADFEGVERLALVTGGEVVSTFDNPEKCKLGECKLIEEIIIGEETFTKFSGCKSGEACTIVLRGATEQVLDEAERSLHDALSVLSQTTKETRTVLGGGCAEMLMSKAVDTVAQNVEGKKALAVESFAKALRQLPTILADNAGFDSSELITKLRSSIYNGMSTSGLDLDHGTIADMRELGIVESYKLKRAVVTSASEAAEVLLRVDNIIRAKPRTADRGQNHM</sequence>
<evidence type="ECO:0000313" key="12">
    <source>
        <dbReference type="EMBL" id="CDO93232.1"/>
    </source>
</evidence>
<dbReference type="InterPro" id="IPR011021">
    <property type="entry name" value="Arrestin-like_N"/>
</dbReference>
<dbReference type="Pfam" id="PF02752">
    <property type="entry name" value="Arrestin_C"/>
    <property type="match status" value="1"/>
</dbReference>
<dbReference type="PRINTS" id="PR00304">
    <property type="entry name" value="TCOMPLEXTCP1"/>
</dbReference>
<dbReference type="SMART" id="SM01017">
    <property type="entry name" value="Arrestin_C"/>
    <property type="match status" value="1"/>
</dbReference>
<dbReference type="CDD" id="cd03336">
    <property type="entry name" value="TCP1_beta"/>
    <property type="match status" value="1"/>
</dbReference>
<dbReference type="InterPro" id="IPR012716">
    <property type="entry name" value="Chap_CCT_beta"/>
</dbReference>
<dbReference type="FunFam" id="3.50.7.10:FF:000002">
    <property type="entry name" value="T-complex protein 1 subunit beta"/>
    <property type="match status" value="1"/>
</dbReference>
<dbReference type="PROSITE" id="PS00751">
    <property type="entry name" value="TCP1_2"/>
    <property type="match status" value="1"/>
</dbReference>
<reference evidence="12 13" key="1">
    <citation type="submission" date="2014-03" db="EMBL/GenBank/DDBJ databases">
        <title>The genome of Kluyveromyces dobzhanskii.</title>
        <authorList>
            <person name="Nystedt B."/>
            <person name="Astrom S."/>
        </authorList>
    </citation>
    <scope>NUCLEOTIDE SEQUENCE [LARGE SCALE GENOMIC DNA]</scope>
    <source>
        <strain evidence="12 13">CBS 2104</strain>
    </source>
</reference>
<dbReference type="EMBL" id="CCBQ010000019">
    <property type="protein sequence ID" value="CDO93232.1"/>
    <property type="molecule type" value="Genomic_DNA"/>
</dbReference>
<dbReference type="AlphaFoldDB" id="A0A0A8L2K5"/>
<evidence type="ECO:0000259" key="11">
    <source>
        <dbReference type="SMART" id="SM01017"/>
    </source>
</evidence>
<keyword evidence="3" id="KW-0963">Cytoplasm</keyword>
<dbReference type="InterPro" id="IPR027409">
    <property type="entry name" value="GroEL-like_apical_dom_sf"/>
</dbReference>
<evidence type="ECO:0000256" key="8">
    <source>
        <dbReference type="ARBA" id="ARBA00033237"/>
    </source>
</evidence>
<dbReference type="Gene3D" id="2.60.40.640">
    <property type="match status" value="2"/>
</dbReference>
<evidence type="ECO:0000256" key="10">
    <source>
        <dbReference type="SAM" id="MobiDB-lite"/>
    </source>
</evidence>
<dbReference type="InterPro" id="IPR027413">
    <property type="entry name" value="GROEL-like_equatorial_sf"/>
</dbReference>
<comment type="caution">
    <text evidence="12">The sequence shown here is derived from an EMBL/GenBank/DDBJ whole genome shotgun (WGS) entry which is preliminary data.</text>
</comment>
<feature type="domain" description="Arrestin C-terminal-like" evidence="11">
    <location>
        <begin position="263"/>
        <end position="398"/>
    </location>
</feature>
<evidence type="ECO:0000256" key="7">
    <source>
        <dbReference type="ARBA" id="ARBA00025011"/>
    </source>
</evidence>
<evidence type="ECO:0000256" key="1">
    <source>
        <dbReference type="ARBA" id="ARBA00004496"/>
    </source>
</evidence>
<dbReference type="GO" id="GO:0051082">
    <property type="term" value="F:unfolded protein binding"/>
    <property type="evidence" value="ECO:0007669"/>
    <property type="project" value="InterPro"/>
</dbReference>